<reference evidence="3 4" key="1">
    <citation type="submission" date="2019-09" db="EMBL/GenBank/DDBJ databases">
        <title>Genome sequence and assembly of Adhaeribacter sp.</title>
        <authorList>
            <person name="Chhetri G."/>
        </authorList>
    </citation>
    <scope>NUCLEOTIDE SEQUENCE [LARGE SCALE GENOMIC DNA]</scope>
    <source>
        <strain evidence="3 4">DK36</strain>
    </source>
</reference>
<organism evidence="3 4">
    <name type="scientific">Adhaeribacter rhizoryzae</name>
    <dbReference type="NCBI Taxonomy" id="2607907"/>
    <lineage>
        <taxon>Bacteria</taxon>
        <taxon>Pseudomonadati</taxon>
        <taxon>Bacteroidota</taxon>
        <taxon>Cytophagia</taxon>
        <taxon>Cytophagales</taxon>
        <taxon>Hymenobacteraceae</taxon>
        <taxon>Adhaeribacter</taxon>
    </lineage>
</organism>
<keyword evidence="1" id="KW-0812">Transmembrane</keyword>
<protein>
    <submittedName>
        <fullName evidence="3">Histidine kinase</fullName>
    </submittedName>
</protein>
<sequence>MALKDLFAPDNAKNQKWLRIFFVLGLGILLAGLYLLQQANSELIYLVALLWIFTVIILLWFGNRFIYRILNYKFPWAEHTTARFFLQLFLSTLYSLLCINLTYYFFRAQTTQRPPDLEQFLVLNVYGLLFIIPVLSINFGIFFMVQWKKAHEQSEKFKQENLRTQLESLRMHLDPHFLFNNLNVLSALIQKNPQDAQLFLDRFADVYRYVLQYKKEELVPLATELAFIRAYYFLLHQRFGDQLQLTINIAEALLETVCLPPLALQMLLENAIKHNIISAQIPLIINIAYEADGWLTVQNTRQPKKQESAPLTGTGLENIRQRYGYLSDREVQVMQTPTRFTVKLPLLEIAD</sequence>
<dbReference type="Proteomes" id="UP000323426">
    <property type="component" value="Unassembled WGS sequence"/>
</dbReference>
<dbReference type="PANTHER" id="PTHR34220:SF7">
    <property type="entry name" value="SENSOR HISTIDINE KINASE YPDA"/>
    <property type="match status" value="1"/>
</dbReference>
<dbReference type="AlphaFoldDB" id="A0A5M6DGZ7"/>
<feature type="transmembrane region" description="Helical" evidence="1">
    <location>
        <begin position="126"/>
        <end position="145"/>
    </location>
</feature>
<feature type="domain" description="Signal transduction histidine kinase internal region" evidence="2">
    <location>
        <begin position="165"/>
        <end position="243"/>
    </location>
</feature>
<dbReference type="GO" id="GO:0016020">
    <property type="term" value="C:membrane"/>
    <property type="evidence" value="ECO:0007669"/>
    <property type="project" value="InterPro"/>
</dbReference>
<evidence type="ECO:0000259" key="2">
    <source>
        <dbReference type="Pfam" id="PF06580"/>
    </source>
</evidence>
<keyword evidence="4" id="KW-1185">Reference proteome</keyword>
<keyword evidence="3" id="KW-0418">Kinase</keyword>
<evidence type="ECO:0000313" key="3">
    <source>
        <dbReference type="EMBL" id="KAA5546801.1"/>
    </source>
</evidence>
<keyword evidence="1" id="KW-0472">Membrane</keyword>
<proteinExistence type="predicted"/>
<dbReference type="GO" id="GO:0000155">
    <property type="term" value="F:phosphorelay sensor kinase activity"/>
    <property type="evidence" value="ECO:0007669"/>
    <property type="project" value="InterPro"/>
</dbReference>
<dbReference type="PANTHER" id="PTHR34220">
    <property type="entry name" value="SENSOR HISTIDINE KINASE YPDA"/>
    <property type="match status" value="1"/>
</dbReference>
<dbReference type="InterPro" id="IPR050640">
    <property type="entry name" value="Bact_2-comp_sensor_kinase"/>
</dbReference>
<accession>A0A5M6DGZ7</accession>
<dbReference type="RefSeq" id="WP_150088402.1">
    <property type="nucleotide sequence ID" value="NZ_VWSF01000006.1"/>
</dbReference>
<feature type="transmembrane region" description="Helical" evidence="1">
    <location>
        <begin position="20"/>
        <end position="37"/>
    </location>
</feature>
<feature type="transmembrane region" description="Helical" evidence="1">
    <location>
        <begin position="84"/>
        <end position="106"/>
    </location>
</feature>
<evidence type="ECO:0000256" key="1">
    <source>
        <dbReference type="SAM" id="Phobius"/>
    </source>
</evidence>
<keyword evidence="3" id="KW-0808">Transferase</keyword>
<comment type="caution">
    <text evidence="3">The sequence shown here is derived from an EMBL/GenBank/DDBJ whole genome shotgun (WGS) entry which is preliminary data.</text>
</comment>
<dbReference type="InterPro" id="IPR010559">
    <property type="entry name" value="Sig_transdc_His_kin_internal"/>
</dbReference>
<gene>
    <name evidence="3" type="ORF">F0145_10740</name>
</gene>
<evidence type="ECO:0000313" key="4">
    <source>
        <dbReference type="Proteomes" id="UP000323426"/>
    </source>
</evidence>
<dbReference type="Pfam" id="PF06580">
    <property type="entry name" value="His_kinase"/>
    <property type="match status" value="1"/>
</dbReference>
<keyword evidence="1" id="KW-1133">Transmembrane helix</keyword>
<dbReference type="EMBL" id="VWSF01000006">
    <property type="protein sequence ID" value="KAA5546801.1"/>
    <property type="molecule type" value="Genomic_DNA"/>
</dbReference>
<name>A0A5M6DGZ7_9BACT</name>
<feature type="transmembrane region" description="Helical" evidence="1">
    <location>
        <begin position="43"/>
        <end position="63"/>
    </location>
</feature>